<protein>
    <submittedName>
        <fullName evidence="6">ABC transporter substrate-binding protein</fullName>
    </submittedName>
</protein>
<dbReference type="Proteomes" id="UP001500575">
    <property type="component" value="Unassembled WGS sequence"/>
</dbReference>
<reference evidence="7" key="1">
    <citation type="journal article" date="2019" name="Int. J. Syst. Evol. Microbiol.">
        <title>The Global Catalogue of Microorganisms (GCM) 10K type strain sequencing project: providing services to taxonomists for standard genome sequencing and annotation.</title>
        <authorList>
            <consortium name="The Broad Institute Genomics Platform"/>
            <consortium name="The Broad Institute Genome Sequencing Center for Infectious Disease"/>
            <person name="Wu L."/>
            <person name="Ma J."/>
        </authorList>
    </citation>
    <scope>NUCLEOTIDE SEQUENCE [LARGE SCALE GENOMIC DNA]</scope>
    <source>
        <strain evidence="7">JCM 16021</strain>
    </source>
</reference>
<dbReference type="RefSeq" id="WP_344303669.1">
    <property type="nucleotide sequence ID" value="NZ_BAAAQQ010000011.1"/>
</dbReference>
<dbReference type="InterPro" id="IPR028082">
    <property type="entry name" value="Peripla_BP_I"/>
</dbReference>
<comment type="similarity">
    <text evidence="1">Belongs to the leucine-binding protein family.</text>
</comment>
<evidence type="ECO:0000313" key="7">
    <source>
        <dbReference type="Proteomes" id="UP001500575"/>
    </source>
</evidence>
<feature type="signal peptide" evidence="4">
    <location>
        <begin position="1"/>
        <end position="27"/>
    </location>
</feature>
<evidence type="ECO:0000256" key="2">
    <source>
        <dbReference type="ARBA" id="ARBA00022729"/>
    </source>
</evidence>
<evidence type="ECO:0000256" key="4">
    <source>
        <dbReference type="SAM" id="SignalP"/>
    </source>
</evidence>
<dbReference type="PANTHER" id="PTHR30483:SF6">
    <property type="entry name" value="PERIPLASMIC BINDING PROTEIN OF ABC TRANSPORTER FOR NATURAL AMINO ACIDS"/>
    <property type="match status" value="1"/>
</dbReference>
<comment type="caution">
    <text evidence="6">The sequence shown here is derived from an EMBL/GenBank/DDBJ whole genome shotgun (WGS) entry which is preliminary data.</text>
</comment>
<evidence type="ECO:0000256" key="1">
    <source>
        <dbReference type="ARBA" id="ARBA00010062"/>
    </source>
</evidence>
<dbReference type="Pfam" id="PF13458">
    <property type="entry name" value="Peripla_BP_6"/>
    <property type="match status" value="1"/>
</dbReference>
<dbReference type="InterPro" id="IPR051010">
    <property type="entry name" value="BCAA_transport"/>
</dbReference>
<dbReference type="Gene3D" id="3.40.50.2300">
    <property type="match status" value="2"/>
</dbReference>
<dbReference type="PROSITE" id="PS51257">
    <property type="entry name" value="PROKAR_LIPOPROTEIN"/>
    <property type="match status" value="1"/>
</dbReference>
<keyword evidence="7" id="KW-1185">Reference proteome</keyword>
<feature type="domain" description="Leucine-binding protein" evidence="5">
    <location>
        <begin position="75"/>
        <end position="388"/>
    </location>
</feature>
<dbReference type="SUPFAM" id="SSF53822">
    <property type="entry name" value="Periplasmic binding protein-like I"/>
    <property type="match status" value="1"/>
</dbReference>
<dbReference type="EMBL" id="BAAAQQ010000011">
    <property type="protein sequence ID" value="GAA2124400.1"/>
    <property type="molecule type" value="Genomic_DNA"/>
</dbReference>
<name>A0ABN2YAU0_9ACTN</name>
<sequence>MNRSTKTSLVKLMAGAAALTLTLAACGSEDDPAPATGQDTASPTEATGDGSTTPADETFAAAECTDKQSADNAFRIGGILPLSGNLAFLAPPEIAGIGVAVNEINAAGGVAGVDACYDIQDSGDSTDMSTSTAAAGALVRTNPSVVIGAASSSVSLNVVDTFTDERITQVSAANTASAMSGVSPFYFRTAPDDTVQGKVLGETIAQDGYSKLAFLVFSDTYGTGLRDTVQQNFEASGGTCTYGCKGEGDEWPAGQTIFSSDVTAALASKPDVIAIIAFDETKSILPELEAQGWDMSKTYFVDGNLNDYSADVEKGALEGAVGTLPGADPAQSYKDRANGWYQAIEGEELTGYSYSAEAYDAVMLSALAAIKGGDTRSQTVQKNLLAVSGATDGTQCTTFAECVALLEQGEEIHYTGPSGIGPLNDAHDPSRGFVGIYAFNAENQPEYQTVVEADSTSSAN</sequence>
<feature type="compositionally biased region" description="Polar residues" evidence="3">
    <location>
        <begin position="37"/>
        <end position="55"/>
    </location>
</feature>
<gene>
    <name evidence="6" type="ORF">GCM10009843_21090</name>
</gene>
<dbReference type="PANTHER" id="PTHR30483">
    <property type="entry name" value="LEUCINE-SPECIFIC-BINDING PROTEIN"/>
    <property type="match status" value="1"/>
</dbReference>
<evidence type="ECO:0000313" key="6">
    <source>
        <dbReference type="EMBL" id="GAA2124400.1"/>
    </source>
</evidence>
<proteinExistence type="inferred from homology"/>
<organism evidence="6 7">
    <name type="scientific">Nocardioides bigeumensis</name>
    <dbReference type="NCBI Taxonomy" id="433657"/>
    <lineage>
        <taxon>Bacteria</taxon>
        <taxon>Bacillati</taxon>
        <taxon>Actinomycetota</taxon>
        <taxon>Actinomycetes</taxon>
        <taxon>Propionibacteriales</taxon>
        <taxon>Nocardioidaceae</taxon>
        <taxon>Nocardioides</taxon>
    </lineage>
</organism>
<dbReference type="InterPro" id="IPR028081">
    <property type="entry name" value="Leu-bd"/>
</dbReference>
<feature type="region of interest" description="Disordered" evidence="3">
    <location>
        <begin position="29"/>
        <end position="56"/>
    </location>
</feature>
<feature type="chain" id="PRO_5047080807" evidence="4">
    <location>
        <begin position="28"/>
        <end position="460"/>
    </location>
</feature>
<keyword evidence="2 4" id="KW-0732">Signal</keyword>
<evidence type="ECO:0000259" key="5">
    <source>
        <dbReference type="Pfam" id="PF13458"/>
    </source>
</evidence>
<evidence type="ECO:0000256" key="3">
    <source>
        <dbReference type="SAM" id="MobiDB-lite"/>
    </source>
</evidence>
<accession>A0ABN2YAU0</accession>